<accession>A0A8J7L936</accession>
<dbReference type="EMBL" id="JAECZC010000055">
    <property type="protein sequence ID" value="MBH8565129.1"/>
    <property type="molecule type" value="Genomic_DNA"/>
</dbReference>
<dbReference type="Proteomes" id="UP000632766">
    <property type="component" value="Unassembled WGS sequence"/>
</dbReference>
<sequence>MANIIISELNLVDSETYLTEINKIDSMLVYGGDNYAFSQFISFTLKLLKFVVAIYAIHSITLLAKSFNTNDTNAYLPPFTPFISNY</sequence>
<name>A0A8J7L936_9NOST</name>
<organism evidence="2 3">
    <name type="scientific">Amazonocrinis nigriterrae CENA67</name>
    <dbReference type="NCBI Taxonomy" id="2794033"/>
    <lineage>
        <taxon>Bacteria</taxon>
        <taxon>Bacillati</taxon>
        <taxon>Cyanobacteriota</taxon>
        <taxon>Cyanophyceae</taxon>
        <taxon>Nostocales</taxon>
        <taxon>Nostocaceae</taxon>
        <taxon>Amazonocrinis</taxon>
        <taxon>Amazonocrinis nigriterrae</taxon>
    </lineage>
</organism>
<keyword evidence="1" id="KW-0472">Membrane</keyword>
<evidence type="ECO:0000313" key="2">
    <source>
        <dbReference type="EMBL" id="MBH8565129.1"/>
    </source>
</evidence>
<protein>
    <submittedName>
        <fullName evidence="2">Uncharacterized protein</fullName>
    </submittedName>
</protein>
<reference evidence="2 3" key="1">
    <citation type="journal article" date="2021" name="Int. J. Syst. Evol. Microbiol.">
        <title>Amazonocrinis nigriterrae gen. nov., sp. nov., Atlanticothrix silvestris gen. nov., sp. nov. and Dendronalium phyllosphericum gen. nov., sp. nov., nostocacean cyanobacteria from Brazilian environments.</title>
        <authorList>
            <person name="Alvarenga D.O."/>
            <person name="Andreote A.P.D."/>
            <person name="Branco L.H.Z."/>
            <person name="Delbaje E."/>
            <person name="Cruz R.B."/>
            <person name="Varani A.M."/>
            <person name="Fiore M.F."/>
        </authorList>
    </citation>
    <scope>NUCLEOTIDE SEQUENCE [LARGE SCALE GENOMIC DNA]</scope>
    <source>
        <strain evidence="2 3">CENA67</strain>
    </source>
</reference>
<keyword evidence="1" id="KW-1133">Transmembrane helix</keyword>
<keyword evidence="1" id="KW-0812">Transmembrane</keyword>
<gene>
    <name evidence="2" type="ORF">I8748_23590</name>
</gene>
<feature type="transmembrane region" description="Helical" evidence="1">
    <location>
        <begin position="36"/>
        <end position="57"/>
    </location>
</feature>
<keyword evidence="3" id="KW-1185">Reference proteome</keyword>
<dbReference type="AlphaFoldDB" id="A0A8J7L936"/>
<dbReference type="RefSeq" id="WP_198126927.1">
    <property type="nucleotide sequence ID" value="NZ_JAECZC010000055.1"/>
</dbReference>
<evidence type="ECO:0000256" key="1">
    <source>
        <dbReference type="SAM" id="Phobius"/>
    </source>
</evidence>
<evidence type="ECO:0000313" key="3">
    <source>
        <dbReference type="Proteomes" id="UP000632766"/>
    </source>
</evidence>
<proteinExistence type="predicted"/>
<comment type="caution">
    <text evidence="2">The sequence shown here is derived from an EMBL/GenBank/DDBJ whole genome shotgun (WGS) entry which is preliminary data.</text>
</comment>